<accession>A0A026WKC4</accession>
<dbReference type="Proteomes" id="UP000053097">
    <property type="component" value="Unassembled WGS sequence"/>
</dbReference>
<keyword evidence="2" id="KW-1185">Reference proteome</keyword>
<reference evidence="1 2" key="1">
    <citation type="journal article" date="2014" name="Curr. Biol.">
        <title>The genome of the clonal raider ant Cerapachys biroi.</title>
        <authorList>
            <person name="Oxley P.R."/>
            <person name="Ji L."/>
            <person name="Fetter-Pruneda I."/>
            <person name="McKenzie S.K."/>
            <person name="Li C."/>
            <person name="Hu H."/>
            <person name="Zhang G."/>
            <person name="Kronauer D.J."/>
        </authorList>
    </citation>
    <scope>NUCLEOTIDE SEQUENCE [LARGE SCALE GENOMIC DNA]</scope>
</reference>
<evidence type="ECO:0000313" key="2">
    <source>
        <dbReference type="Proteomes" id="UP000053097"/>
    </source>
</evidence>
<gene>
    <name evidence="1" type="ORF">X777_03123</name>
</gene>
<protein>
    <submittedName>
        <fullName evidence="1">Uncharacterized protein</fullName>
    </submittedName>
</protein>
<dbReference type="AlphaFoldDB" id="A0A026WKC4"/>
<organism evidence="1 2">
    <name type="scientific">Ooceraea biroi</name>
    <name type="common">Clonal raider ant</name>
    <name type="synonym">Cerapachys biroi</name>
    <dbReference type="NCBI Taxonomy" id="2015173"/>
    <lineage>
        <taxon>Eukaryota</taxon>
        <taxon>Metazoa</taxon>
        <taxon>Ecdysozoa</taxon>
        <taxon>Arthropoda</taxon>
        <taxon>Hexapoda</taxon>
        <taxon>Insecta</taxon>
        <taxon>Pterygota</taxon>
        <taxon>Neoptera</taxon>
        <taxon>Endopterygota</taxon>
        <taxon>Hymenoptera</taxon>
        <taxon>Apocrita</taxon>
        <taxon>Aculeata</taxon>
        <taxon>Formicoidea</taxon>
        <taxon>Formicidae</taxon>
        <taxon>Dorylinae</taxon>
        <taxon>Ooceraea</taxon>
    </lineage>
</organism>
<dbReference type="EMBL" id="KK107167">
    <property type="protein sequence ID" value="EZA56502.1"/>
    <property type="molecule type" value="Genomic_DNA"/>
</dbReference>
<proteinExistence type="predicted"/>
<evidence type="ECO:0000313" key="1">
    <source>
        <dbReference type="EMBL" id="EZA56502.1"/>
    </source>
</evidence>
<sequence>MINVISVRKIYLRYEGGLELRFHEFHRQTASVLVFAEDENRARTTSYTSVGKSKSVQ</sequence>
<name>A0A026WKC4_OOCBI</name>